<evidence type="ECO:0000256" key="2">
    <source>
        <dbReference type="HAMAP-Rule" id="MF_00518"/>
    </source>
</evidence>
<evidence type="ECO:0000256" key="1">
    <source>
        <dbReference type="ARBA" id="ARBA00009673"/>
    </source>
</evidence>
<dbReference type="EMBL" id="DMZY01000111">
    <property type="protein sequence ID" value="HAV92265.1"/>
    <property type="molecule type" value="Genomic_DNA"/>
</dbReference>
<dbReference type="EC" id="3.1.1.96" evidence="2"/>
<keyword evidence="2" id="KW-0963">Cytoplasm</keyword>
<comment type="catalytic activity">
    <reaction evidence="2">
        <text>a D-aminoacyl-tRNA + H2O = a tRNA + a D-alpha-amino acid + H(+)</text>
        <dbReference type="Rhea" id="RHEA:13953"/>
        <dbReference type="Rhea" id="RHEA-COMP:10123"/>
        <dbReference type="Rhea" id="RHEA-COMP:10124"/>
        <dbReference type="ChEBI" id="CHEBI:15377"/>
        <dbReference type="ChEBI" id="CHEBI:15378"/>
        <dbReference type="ChEBI" id="CHEBI:59871"/>
        <dbReference type="ChEBI" id="CHEBI:78442"/>
        <dbReference type="ChEBI" id="CHEBI:79333"/>
        <dbReference type="EC" id="3.1.1.96"/>
    </reaction>
</comment>
<evidence type="ECO:0000313" key="4">
    <source>
        <dbReference type="Proteomes" id="UP000264062"/>
    </source>
</evidence>
<comment type="domain">
    <text evidence="2">A Gly-cisPro motif from one monomer fits into the active site of the other monomer to allow specific chiral rejection of L-amino acids.</text>
</comment>
<keyword evidence="2" id="KW-0694">RNA-binding</keyword>
<name>A0A350H9P9_UNCW3</name>
<keyword evidence="2" id="KW-0820">tRNA-binding</keyword>
<dbReference type="NCBIfam" id="TIGR00256">
    <property type="entry name" value="D-aminoacyl-tRNA deacylase"/>
    <property type="match status" value="1"/>
</dbReference>
<dbReference type="GO" id="GO:0106026">
    <property type="term" value="F:Gly-tRNA(Ala) deacylase activity"/>
    <property type="evidence" value="ECO:0007669"/>
    <property type="project" value="UniProtKB-UniRule"/>
</dbReference>
<proteinExistence type="inferred from homology"/>
<dbReference type="SUPFAM" id="SSF69500">
    <property type="entry name" value="DTD-like"/>
    <property type="match status" value="1"/>
</dbReference>
<gene>
    <name evidence="2" type="primary">dtd</name>
    <name evidence="3" type="ORF">DCW38_03695</name>
</gene>
<sequence length="145" mass="16012">MKLLVQRVSRASVRVNGELISEIGRGLCVFAGFCKGDSYEIIERGAKKLLNLRVFEDEEQKMNKSIKDIGGEILLVSQFTLCAELSGGNRPGFDDTLDREKASELYEELINSLSKSVTAKKGLFGALMDIQIVNHGPATFILETK</sequence>
<dbReference type="GO" id="GO:0005737">
    <property type="term" value="C:cytoplasm"/>
    <property type="evidence" value="ECO:0007669"/>
    <property type="project" value="UniProtKB-SubCell"/>
</dbReference>
<dbReference type="GO" id="GO:0043908">
    <property type="term" value="F:Ser(Gly)-tRNA(Ala) hydrolase activity"/>
    <property type="evidence" value="ECO:0007669"/>
    <property type="project" value="UniProtKB-UniRule"/>
</dbReference>
<keyword evidence="2" id="KW-0378">Hydrolase</keyword>
<dbReference type="PANTHER" id="PTHR10472">
    <property type="entry name" value="D-TYROSYL-TRNA TYR DEACYLASE"/>
    <property type="match status" value="1"/>
</dbReference>
<comment type="caution">
    <text evidence="3">The sequence shown here is derived from an EMBL/GenBank/DDBJ whole genome shotgun (WGS) entry which is preliminary data.</text>
</comment>
<dbReference type="Gene3D" id="3.50.80.10">
    <property type="entry name" value="D-tyrosyl-tRNA(Tyr) deacylase"/>
    <property type="match status" value="1"/>
</dbReference>
<comment type="subcellular location">
    <subcellularLocation>
        <location evidence="2">Cytoplasm</location>
    </subcellularLocation>
</comment>
<dbReference type="EC" id="3.1.1.-" evidence="2"/>
<comment type="function">
    <text evidence="2">An aminoacyl-tRNA editing enzyme that deacylates mischarged D-aminoacyl-tRNAs. Also deacylates mischarged glycyl-tRNA(Ala), protecting cells against glycine mischarging by AlaRS. Acts via tRNA-based rather than protein-based catalysis; rejects L-amino acids rather than detecting D-amino acids in the active site. By recycling D-aminoacyl-tRNA to D-amino acids and free tRNA molecules, this enzyme counteracts the toxicity associated with the formation of D-aminoacyl-tRNA entities in vivo and helps enforce protein L-homochirality.</text>
</comment>
<evidence type="ECO:0000313" key="3">
    <source>
        <dbReference type="EMBL" id="HAV92265.1"/>
    </source>
</evidence>
<dbReference type="Proteomes" id="UP000264062">
    <property type="component" value="Unassembled WGS sequence"/>
</dbReference>
<comment type="catalytic activity">
    <reaction evidence="2">
        <text>glycyl-tRNA(Ala) + H2O = tRNA(Ala) + glycine + H(+)</text>
        <dbReference type="Rhea" id="RHEA:53744"/>
        <dbReference type="Rhea" id="RHEA-COMP:9657"/>
        <dbReference type="Rhea" id="RHEA-COMP:13640"/>
        <dbReference type="ChEBI" id="CHEBI:15377"/>
        <dbReference type="ChEBI" id="CHEBI:15378"/>
        <dbReference type="ChEBI" id="CHEBI:57305"/>
        <dbReference type="ChEBI" id="CHEBI:78442"/>
        <dbReference type="ChEBI" id="CHEBI:78522"/>
    </reaction>
</comment>
<comment type="subunit">
    <text evidence="2">Homodimer.</text>
</comment>
<dbReference type="AlphaFoldDB" id="A0A350H9P9"/>
<dbReference type="GO" id="GO:0051500">
    <property type="term" value="F:D-tyrosyl-tRNA(Tyr) deacylase activity"/>
    <property type="evidence" value="ECO:0007669"/>
    <property type="project" value="TreeGrafter"/>
</dbReference>
<protein>
    <recommendedName>
        <fullName evidence="2">D-aminoacyl-tRNA deacylase</fullName>
        <shortName evidence="2">DTD</shortName>
        <ecNumber evidence="2">3.1.1.96</ecNumber>
    </recommendedName>
    <alternativeName>
        <fullName evidence="2">Gly-tRNA(Ala) deacylase</fullName>
        <ecNumber evidence="2">3.1.1.-</ecNumber>
    </alternativeName>
</protein>
<reference evidence="3 4" key="1">
    <citation type="journal article" date="2018" name="Nat. Biotechnol.">
        <title>A standardized bacterial taxonomy based on genome phylogeny substantially revises the tree of life.</title>
        <authorList>
            <person name="Parks D.H."/>
            <person name="Chuvochina M."/>
            <person name="Waite D.W."/>
            <person name="Rinke C."/>
            <person name="Skarshewski A."/>
            <person name="Chaumeil P.A."/>
            <person name="Hugenholtz P."/>
        </authorList>
    </citation>
    <scope>NUCLEOTIDE SEQUENCE [LARGE SCALE GENOMIC DNA]</scope>
    <source>
        <strain evidence="3">UBA9956</strain>
    </source>
</reference>
<dbReference type="GO" id="GO:0019478">
    <property type="term" value="P:D-amino acid catabolic process"/>
    <property type="evidence" value="ECO:0007669"/>
    <property type="project" value="UniProtKB-UniRule"/>
</dbReference>
<dbReference type="FunFam" id="3.50.80.10:FF:000001">
    <property type="entry name" value="D-aminoacyl-tRNA deacylase"/>
    <property type="match status" value="1"/>
</dbReference>
<dbReference type="InterPro" id="IPR003732">
    <property type="entry name" value="Daa-tRNA_deacyls_DTD"/>
</dbReference>
<organism evidence="3 4">
    <name type="scientific">candidate division WOR-3 bacterium</name>
    <dbReference type="NCBI Taxonomy" id="2052148"/>
    <lineage>
        <taxon>Bacteria</taxon>
        <taxon>Bacteria division WOR-3</taxon>
    </lineage>
</organism>
<feature type="short sequence motif" description="Gly-cisPro motif, important for rejection of L-amino acids" evidence="2">
    <location>
        <begin position="136"/>
        <end position="137"/>
    </location>
</feature>
<dbReference type="PANTHER" id="PTHR10472:SF5">
    <property type="entry name" value="D-AMINOACYL-TRNA DEACYLASE 1"/>
    <property type="match status" value="1"/>
</dbReference>
<comment type="similarity">
    <text evidence="1 2">Belongs to the DTD family.</text>
</comment>
<dbReference type="HAMAP" id="MF_00518">
    <property type="entry name" value="Deacylase_Dtd"/>
    <property type="match status" value="1"/>
</dbReference>
<dbReference type="InterPro" id="IPR023509">
    <property type="entry name" value="DTD-like_sf"/>
</dbReference>
<dbReference type="Pfam" id="PF02580">
    <property type="entry name" value="Tyr_Deacylase"/>
    <property type="match status" value="1"/>
</dbReference>
<dbReference type="GO" id="GO:0000049">
    <property type="term" value="F:tRNA binding"/>
    <property type="evidence" value="ECO:0007669"/>
    <property type="project" value="UniProtKB-UniRule"/>
</dbReference>
<accession>A0A350H9P9</accession>